<proteinExistence type="predicted"/>
<name>A0A9W9K8G5_9EURO</name>
<gene>
    <name evidence="2" type="ORF">N7456_007755</name>
</gene>
<dbReference type="OrthoDB" id="3061561at2759"/>
<feature type="transmembrane region" description="Helical" evidence="1">
    <location>
        <begin position="27"/>
        <end position="47"/>
    </location>
</feature>
<evidence type="ECO:0000313" key="3">
    <source>
        <dbReference type="Proteomes" id="UP001149165"/>
    </source>
</evidence>
<dbReference type="EMBL" id="JAPQKH010000005">
    <property type="protein sequence ID" value="KAJ5097034.1"/>
    <property type="molecule type" value="Genomic_DNA"/>
</dbReference>
<dbReference type="PANTHER" id="PTHR35043">
    <property type="entry name" value="TRANSCRIPTION FACTOR DOMAIN-CONTAINING PROTEIN"/>
    <property type="match status" value="1"/>
</dbReference>
<dbReference type="AlphaFoldDB" id="A0A9W9K8G5"/>
<evidence type="ECO:0000256" key="1">
    <source>
        <dbReference type="SAM" id="Phobius"/>
    </source>
</evidence>
<keyword evidence="1" id="KW-0812">Transmembrane</keyword>
<keyword evidence="1" id="KW-1133">Transmembrane helix</keyword>
<feature type="transmembrane region" description="Helical" evidence="1">
    <location>
        <begin position="207"/>
        <end position="225"/>
    </location>
</feature>
<protein>
    <submittedName>
        <fullName evidence="2">Uncharacterized protein</fullName>
    </submittedName>
</protein>
<keyword evidence="3" id="KW-1185">Reference proteome</keyword>
<feature type="transmembrane region" description="Helical" evidence="1">
    <location>
        <begin position="365"/>
        <end position="384"/>
    </location>
</feature>
<accession>A0A9W9K8G5</accession>
<dbReference type="PANTHER" id="PTHR35043:SF7">
    <property type="entry name" value="TRANSCRIPTION FACTOR DOMAIN-CONTAINING PROTEIN"/>
    <property type="match status" value="1"/>
</dbReference>
<organism evidence="2 3">
    <name type="scientific">Penicillium angulare</name>
    <dbReference type="NCBI Taxonomy" id="116970"/>
    <lineage>
        <taxon>Eukaryota</taxon>
        <taxon>Fungi</taxon>
        <taxon>Dikarya</taxon>
        <taxon>Ascomycota</taxon>
        <taxon>Pezizomycotina</taxon>
        <taxon>Eurotiomycetes</taxon>
        <taxon>Eurotiomycetidae</taxon>
        <taxon>Eurotiales</taxon>
        <taxon>Aspergillaceae</taxon>
        <taxon>Penicillium</taxon>
    </lineage>
</organism>
<comment type="caution">
    <text evidence="2">The sequence shown here is derived from an EMBL/GenBank/DDBJ whole genome shotgun (WGS) entry which is preliminary data.</text>
</comment>
<dbReference type="Proteomes" id="UP001149165">
    <property type="component" value="Unassembled WGS sequence"/>
</dbReference>
<keyword evidence="1" id="KW-0472">Membrane</keyword>
<evidence type="ECO:0000313" key="2">
    <source>
        <dbReference type="EMBL" id="KAJ5097034.1"/>
    </source>
</evidence>
<reference evidence="2" key="1">
    <citation type="submission" date="2022-11" db="EMBL/GenBank/DDBJ databases">
        <authorList>
            <person name="Petersen C."/>
        </authorList>
    </citation>
    <scope>NUCLEOTIDE SEQUENCE</scope>
    <source>
        <strain evidence="2">IBT 30069</strain>
    </source>
</reference>
<reference evidence="2" key="2">
    <citation type="journal article" date="2023" name="IMA Fungus">
        <title>Comparative genomic study of the Penicillium genus elucidates a diverse pangenome and 15 lateral gene transfer events.</title>
        <authorList>
            <person name="Petersen C."/>
            <person name="Sorensen T."/>
            <person name="Nielsen M.R."/>
            <person name="Sondergaard T.E."/>
            <person name="Sorensen J.L."/>
            <person name="Fitzpatrick D.A."/>
            <person name="Frisvad J.C."/>
            <person name="Nielsen K.L."/>
        </authorList>
    </citation>
    <scope>NUCLEOTIDE SEQUENCE</scope>
    <source>
        <strain evidence="2">IBT 30069</strain>
    </source>
</reference>
<sequence>MSSLAQSSSTALEGWKLDDNSRSSWDILWTCLSTIFACTWTALHLSVPRSSRSDGQNIMRKIVAWIFATIAPEFMAGTASQELWVAWIVTKRCNATFKEVEQRTTPKDEASLPRSDTARWQLIHGFCLYMHGAVFQTEDRHCFPVQHQHVGLLIREGVLKPHHLRAAEIKDRAKADSLAKAFTLLQSFWVTCNIISRRAYDLPITPIEISTVAYVACAAFTYGMWWHKPRDMTTPITIPLPYNRYSEEMPSGLRQLTDSKPDLWFRFPGDDKAHVHGAIVECCLIVANIVVTCFKPSGWRSILKNEQMLIAPIDASTPETPSTATKGAQTNEKDIAKATSSGLKQPANSELEEEKGFDDTFSGNISGATFFIFITVVFCGIHVAA</sequence>